<comment type="pathway">
    <text evidence="2">Sulfur metabolism; hydrogen sulfide biosynthesis; sulfite from sulfate.</text>
</comment>
<evidence type="ECO:0000313" key="5">
    <source>
        <dbReference type="Proteomes" id="UP000767446"/>
    </source>
</evidence>
<dbReference type="PANTHER" id="PTHR46509">
    <property type="entry name" value="PHOSPHOADENOSINE PHOSPHOSULFATE REDUCTASE"/>
    <property type="match status" value="1"/>
</dbReference>
<evidence type="ECO:0000256" key="2">
    <source>
        <dbReference type="ARBA" id="ARBA00024327"/>
    </source>
</evidence>
<dbReference type="AlphaFoldDB" id="A0A941GQK3"/>
<evidence type="ECO:0000313" key="4">
    <source>
        <dbReference type="EMBL" id="MBR8827251.1"/>
    </source>
</evidence>
<dbReference type="GO" id="GO:0019379">
    <property type="term" value="P:sulfate assimilation, phosphoadenylyl sulfate reduction by phosphoadenylyl-sulfate reductase (thioredoxin)"/>
    <property type="evidence" value="ECO:0007669"/>
    <property type="project" value="TreeGrafter"/>
</dbReference>
<dbReference type="Pfam" id="PF01507">
    <property type="entry name" value="PAPS_reduct"/>
    <property type="match status" value="1"/>
</dbReference>
<dbReference type="EMBL" id="JADQBC010000024">
    <property type="protein sequence ID" value="MBR8827251.1"/>
    <property type="molecule type" value="Genomic_DNA"/>
</dbReference>
<sequence>MTTLTLSPIKTAKLDLERIEQQFRGAEPKKILAWCVENMPTGLVFHSTFSIDDLVITDILYRVMEVENRIPVIFIDTLHHFPETLALVETAKKIYNLDLRVYKVEGLAQKDVLNFTKTELLQELNAQAWITGNCRNNEQVFSPDEKGRLQINPLAYWRRVESWAYAYEYDLIYNPLYDEGYSEIGPQLSI</sequence>
<evidence type="ECO:0000256" key="1">
    <source>
        <dbReference type="ARBA" id="ARBA00009732"/>
    </source>
</evidence>
<protein>
    <submittedName>
        <fullName evidence="4">Phosphoadenosine phosphosulfate reductase family protein</fullName>
    </submittedName>
</protein>
<dbReference type="PANTHER" id="PTHR46509:SF1">
    <property type="entry name" value="PHOSPHOADENOSINE PHOSPHOSULFATE REDUCTASE"/>
    <property type="match status" value="1"/>
</dbReference>
<gene>
    <name evidence="4" type="ORF">DSM107014_04990</name>
</gene>
<organism evidence="4 5">
    <name type="scientific">Gomphosphaeria aponina SAG 52.96 = DSM 107014</name>
    <dbReference type="NCBI Taxonomy" id="1521640"/>
    <lineage>
        <taxon>Bacteria</taxon>
        <taxon>Bacillati</taxon>
        <taxon>Cyanobacteriota</taxon>
        <taxon>Cyanophyceae</taxon>
        <taxon>Oscillatoriophycideae</taxon>
        <taxon>Chroococcales</taxon>
        <taxon>Gomphosphaeriaceae</taxon>
        <taxon>Gomphosphaeria</taxon>
    </lineage>
</organism>
<dbReference type="GO" id="GO:0005737">
    <property type="term" value="C:cytoplasm"/>
    <property type="evidence" value="ECO:0007669"/>
    <property type="project" value="TreeGrafter"/>
</dbReference>
<dbReference type="InterPro" id="IPR014729">
    <property type="entry name" value="Rossmann-like_a/b/a_fold"/>
</dbReference>
<name>A0A941GQK3_9CHRO</name>
<evidence type="ECO:0000259" key="3">
    <source>
        <dbReference type="Pfam" id="PF01507"/>
    </source>
</evidence>
<dbReference type="Gene3D" id="3.40.50.620">
    <property type="entry name" value="HUPs"/>
    <property type="match status" value="2"/>
</dbReference>
<dbReference type="InterPro" id="IPR002500">
    <property type="entry name" value="PAPS_reduct_dom"/>
</dbReference>
<accession>A0A941GQK3</accession>
<dbReference type="GO" id="GO:0004604">
    <property type="term" value="F:phosphoadenylyl-sulfate reductase (thioredoxin) activity"/>
    <property type="evidence" value="ECO:0007669"/>
    <property type="project" value="TreeGrafter"/>
</dbReference>
<comment type="caution">
    <text evidence="4">The sequence shown here is derived from an EMBL/GenBank/DDBJ whole genome shotgun (WGS) entry which is preliminary data.</text>
</comment>
<dbReference type="Proteomes" id="UP000767446">
    <property type="component" value="Unassembled WGS sequence"/>
</dbReference>
<proteinExistence type="inferred from homology"/>
<comment type="similarity">
    <text evidence="1">Belongs to the PAPS reductase family. CysH subfamily.</text>
</comment>
<dbReference type="SUPFAM" id="SSF52402">
    <property type="entry name" value="Adenine nucleotide alpha hydrolases-like"/>
    <property type="match status" value="1"/>
</dbReference>
<feature type="domain" description="Phosphoadenosine phosphosulphate reductase" evidence="3">
    <location>
        <begin position="44"/>
        <end position="185"/>
    </location>
</feature>
<reference evidence="4" key="1">
    <citation type="submission" date="2021-02" db="EMBL/GenBank/DDBJ databases">
        <title>Metagenome analyses of Stigonema ocellatum DSM 106950, Chlorogloea purpurea SAG 13.99 and Gomphosphaeria aponina DSM 107014.</title>
        <authorList>
            <person name="Marter P."/>
            <person name="Huang S."/>
        </authorList>
    </citation>
    <scope>NUCLEOTIDE SEQUENCE</scope>
    <source>
        <strain evidence="4">JP213</strain>
    </source>
</reference>